<dbReference type="EMBL" id="JADYXP020000022">
    <property type="protein sequence ID" value="KAL0102643.1"/>
    <property type="molecule type" value="Genomic_DNA"/>
</dbReference>
<evidence type="ECO:0000313" key="2">
    <source>
        <dbReference type="Proteomes" id="UP001430953"/>
    </source>
</evidence>
<dbReference type="AlphaFoldDB" id="A0AAW2EG22"/>
<protein>
    <submittedName>
        <fullName evidence="1">Uncharacterized protein</fullName>
    </submittedName>
</protein>
<evidence type="ECO:0000313" key="1">
    <source>
        <dbReference type="EMBL" id="KAL0102643.1"/>
    </source>
</evidence>
<dbReference type="Proteomes" id="UP001430953">
    <property type="component" value="Unassembled WGS sequence"/>
</dbReference>
<sequence length="76" mass="8767">MHMKRKTMPDPFFDFCGNLIGQSASRWRVGVSLLTCLYSIKLLYPSIATSCNDFLINNENRLSLTASRRRHFLSLL</sequence>
<proteinExistence type="predicted"/>
<gene>
    <name evidence="1" type="ORF">PUN28_018140</name>
</gene>
<keyword evidence="2" id="KW-1185">Reference proteome</keyword>
<organism evidence="1 2">
    <name type="scientific">Cardiocondyla obscurior</name>
    <dbReference type="NCBI Taxonomy" id="286306"/>
    <lineage>
        <taxon>Eukaryota</taxon>
        <taxon>Metazoa</taxon>
        <taxon>Ecdysozoa</taxon>
        <taxon>Arthropoda</taxon>
        <taxon>Hexapoda</taxon>
        <taxon>Insecta</taxon>
        <taxon>Pterygota</taxon>
        <taxon>Neoptera</taxon>
        <taxon>Endopterygota</taxon>
        <taxon>Hymenoptera</taxon>
        <taxon>Apocrita</taxon>
        <taxon>Aculeata</taxon>
        <taxon>Formicoidea</taxon>
        <taxon>Formicidae</taxon>
        <taxon>Myrmicinae</taxon>
        <taxon>Cardiocondyla</taxon>
    </lineage>
</organism>
<name>A0AAW2EG22_9HYME</name>
<accession>A0AAW2EG22</accession>
<comment type="caution">
    <text evidence="1">The sequence shown here is derived from an EMBL/GenBank/DDBJ whole genome shotgun (WGS) entry which is preliminary data.</text>
</comment>
<reference evidence="1 2" key="1">
    <citation type="submission" date="2023-03" db="EMBL/GenBank/DDBJ databases">
        <title>High recombination rates correlate with genetic variation in Cardiocondyla obscurior ants.</title>
        <authorList>
            <person name="Errbii M."/>
        </authorList>
    </citation>
    <scope>NUCLEOTIDE SEQUENCE [LARGE SCALE GENOMIC DNA]</scope>
    <source>
        <strain evidence="1">Alpha-2009</strain>
        <tissue evidence="1">Whole body</tissue>
    </source>
</reference>